<evidence type="ECO:0000256" key="1">
    <source>
        <dbReference type="SAM" id="MobiDB-lite"/>
    </source>
</evidence>
<dbReference type="AlphaFoldDB" id="A0A918ZLQ1"/>
<dbReference type="RefSeq" id="WP_229925614.1">
    <property type="nucleotide sequence ID" value="NZ_BNBT01000032.1"/>
</dbReference>
<reference evidence="2" key="1">
    <citation type="journal article" date="2014" name="Int. J. Syst. Evol. Microbiol.">
        <title>Complete genome sequence of Corynebacterium casei LMG S-19264T (=DSM 44701T), isolated from a smear-ripened cheese.</title>
        <authorList>
            <consortium name="US DOE Joint Genome Institute (JGI-PGF)"/>
            <person name="Walter F."/>
            <person name="Albersmeier A."/>
            <person name="Kalinowski J."/>
            <person name="Ruckert C."/>
        </authorList>
    </citation>
    <scope>NUCLEOTIDE SEQUENCE</scope>
    <source>
        <strain evidence="2">JCM 4784</strain>
    </source>
</reference>
<proteinExistence type="predicted"/>
<accession>A0A918ZLQ1</accession>
<evidence type="ECO:0000313" key="3">
    <source>
        <dbReference type="Proteomes" id="UP000608024"/>
    </source>
</evidence>
<feature type="region of interest" description="Disordered" evidence="1">
    <location>
        <begin position="308"/>
        <end position="336"/>
    </location>
</feature>
<dbReference type="Proteomes" id="UP000608024">
    <property type="component" value="Unassembled WGS sequence"/>
</dbReference>
<feature type="region of interest" description="Disordered" evidence="1">
    <location>
        <begin position="238"/>
        <end position="273"/>
    </location>
</feature>
<gene>
    <name evidence="2" type="ORF">GCM10018785_27340</name>
</gene>
<evidence type="ECO:0000313" key="2">
    <source>
        <dbReference type="EMBL" id="GHE56552.1"/>
    </source>
</evidence>
<keyword evidence="3" id="KW-1185">Reference proteome</keyword>
<dbReference type="EMBL" id="BNBT01000032">
    <property type="protein sequence ID" value="GHE56552.1"/>
    <property type="molecule type" value="Genomic_DNA"/>
</dbReference>
<protein>
    <submittedName>
        <fullName evidence="2">Uncharacterized protein</fullName>
    </submittedName>
</protein>
<reference evidence="2" key="2">
    <citation type="submission" date="2020-09" db="EMBL/GenBank/DDBJ databases">
        <authorList>
            <person name="Sun Q."/>
            <person name="Ohkuma M."/>
        </authorList>
    </citation>
    <scope>NUCLEOTIDE SEQUENCE</scope>
    <source>
        <strain evidence="2">JCM 4784</strain>
    </source>
</reference>
<organism evidence="2 3">
    <name type="scientific">Streptomyces longispororuber</name>
    <dbReference type="NCBI Taxonomy" id="68230"/>
    <lineage>
        <taxon>Bacteria</taxon>
        <taxon>Bacillati</taxon>
        <taxon>Actinomycetota</taxon>
        <taxon>Actinomycetes</taxon>
        <taxon>Kitasatosporales</taxon>
        <taxon>Streptomycetaceae</taxon>
        <taxon>Streptomyces</taxon>
    </lineage>
</organism>
<sequence>MSAVVGSMVAPAGVVRRQRVRVPMRLVWSPYYQDVALSVYVKVKALASRPEGCQARTETIGSYLGLSVASVERGMTQLRRPGPDGVVELHSERRTLPGGTGQSAVRTVRPMLREEAFVWLPVAAAEDLTPRQLRVYALVAYAQAQGIALTEAELASCLRHHSGKKAGEALSVTAASAVVDEVEAACWMTVQRRAGVRGRNRYIAHDLAPEARTDVPADGFGAAAEVAGAAVGSGAEGAISSQVGEGSGSPVGEGSLANREVPMTDSPDDGRAFFSPAVGEVQVGKAGRPVENPAGGDAAAAAGKGGLALRAGGQNQPSPSKPRNRSSRSKAGARSYDGPRLAMNAHIYAVLEPVHVLLEQVNVFVARKVAREVGRQLREGTAPERLQHRLTVRLAKVLLSDIRDPGRWLLGVALPRWGCGYQDCEAGVVWRTGAACEICAEVVQDKAAARQRKQRLAQGLCPEHNTRPGPPGQCDTCELDDAIARPAPAVVVQQRVPDGPPRGDCDDCGVRILLTGRALEDGLCKLCREEAATLADDQAPVSGVRAERACSGRDGQAPCGRTPLPSRSVCARHRVQELAGAVA</sequence>
<name>A0A918ZLQ1_9ACTN</name>
<comment type="caution">
    <text evidence="2">The sequence shown here is derived from an EMBL/GenBank/DDBJ whole genome shotgun (WGS) entry which is preliminary data.</text>
</comment>